<evidence type="ECO:0000259" key="6">
    <source>
        <dbReference type="PROSITE" id="PS50975"/>
    </source>
</evidence>
<dbReference type="PANTHER" id="PTHR43585:SF2">
    <property type="entry name" value="ATP-GRASP ENZYME FSQD"/>
    <property type="match status" value="1"/>
</dbReference>
<keyword evidence="8" id="KW-1185">Reference proteome</keyword>
<feature type="region of interest" description="Disordered" evidence="5">
    <location>
        <begin position="413"/>
        <end position="461"/>
    </location>
</feature>
<dbReference type="Proteomes" id="UP000730482">
    <property type="component" value="Unassembled WGS sequence"/>
</dbReference>
<dbReference type="Gene3D" id="3.30.1490.20">
    <property type="entry name" value="ATP-grasp fold, A domain"/>
    <property type="match status" value="1"/>
</dbReference>
<dbReference type="Gene3D" id="3.40.50.20">
    <property type="match status" value="1"/>
</dbReference>
<feature type="compositionally biased region" description="Low complexity" evidence="5">
    <location>
        <begin position="433"/>
        <end position="461"/>
    </location>
</feature>
<dbReference type="InterPro" id="IPR011761">
    <property type="entry name" value="ATP-grasp"/>
</dbReference>
<evidence type="ECO:0000313" key="7">
    <source>
        <dbReference type="EMBL" id="MBS2550565.1"/>
    </source>
</evidence>
<accession>A0ABS5KWZ4</accession>
<organism evidence="7 8">
    <name type="scientific">Catenulispora pinistramenti</name>
    <dbReference type="NCBI Taxonomy" id="2705254"/>
    <lineage>
        <taxon>Bacteria</taxon>
        <taxon>Bacillati</taxon>
        <taxon>Actinomycetota</taxon>
        <taxon>Actinomycetes</taxon>
        <taxon>Catenulisporales</taxon>
        <taxon>Catenulisporaceae</taxon>
        <taxon>Catenulispora</taxon>
    </lineage>
</organism>
<keyword evidence="2 4" id="KW-0547">Nucleotide-binding</keyword>
<evidence type="ECO:0000256" key="2">
    <source>
        <dbReference type="ARBA" id="ARBA00022741"/>
    </source>
</evidence>
<keyword evidence="1" id="KW-0436">Ligase</keyword>
<dbReference type="Gene3D" id="3.30.470.20">
    <property type="entry name" value="ATP-grasp fold, B domain"/>
    <property type="match status" value="1"/>
</dbReference>
<proteinExistence type="predicted"/>
<dbReference type="PROSITE" id="PS50975">
    <property type="entry name" value="ATP_GRASP"/>
    <property type="match status" value="1"/>
</dbReference>
<evidence type="ECO:0000256" key="4">
    <source>
        <dbReference type="PROSITE-ProRule" id="PRU00409"/>
    </source>
</evidence>
<comment type="caution">
    <text evidence="7">The sequence shown here is derived from an EMBL/GenBank/DDBJ whole genome shotgun (WGS) entry which is preliminary data.</text>
</comment>
<dbReference type="InterPro" id="IPR013815">
    <property type="entry name" value="ATP_grasp_subdomain_1"/>
</dbReference>
<evidence type="ECO:0000256" key="5">
    <source>
        <dbReference type="SAM" id="MobiDB-lite"/>
    </source>
</evidence>
<gene>
    <name evidence="7" type="ORF">KGQ19_27205</name>
</gene>
<evidence type="ECO:0000256" key="3">
    <source>
        <dbReference type="ARBA" id="ARBA00022840"/>
    </source>
</evidence>
<evidence type="ECO:0000313" key="8">
    <source>
        <dbReference type="Proteomes" id="UP000730482"/>
    </source>
</evidence>
<name>A0ABS5KWZ4_9ACTN</name>
<keyword evidence="3 4" id="KW-0067">ATP-binding</keyword>
<dbReference type="InterPro" id="IPR052032">
    <property type="entry name" value="ATP-dep_AA_Ligase"/>
</dbReference>
<sequence length="479" mass="49954">MHILIINRWDDDFSDYGAYLDHGEHEVGYVTVPAHLPRVPLTAKAVEAVAADADEETILAAARRCRAKLGGLDRVLALSEFNLHVGGRVRDEFGVPGPGAEDLLRFRDKPLMKETVARAGLRVPYLAVVRNPAEVAAFAAEAAGAVVVKPRAGAAARGVRIIPHGADASRYLDGVDFGDLHAEEFVAGTIWHVDGLIWRGGPWFACASRYIGTPLGFSLGEPTASVCDHGPDGARIREFALRCLDALGLTDGAFHLEVIDAPGGPVFLEVGARVGGGHIAWTVRDIHGIDLVEAWIRVQSGQEPPIPAPFTDRVGGALLIPGPAGRRVRRVQSLLGRVEGLYEEVLAAPGTVLGADEELLAGLRFAGRDPERVRAAMAHAVELAAAEFEEVEEVGDVGDVAGADSGIGAAFAPVPGPRRAADDAAQGTDVPQADAAEAGAAEAGAAQVSVPQVSAPQVSAADAEAVEATDIEAGSSVHI</sequence>
<feature type="domain" description="ATP-grasp" evidence="6">
    <location>
        <begin position="113"/>
        <end position="300"/>
    </location>
</feature>
<reference evidence="7 8" key="1">
    <citation type="submission" date="2020-02" db="EMBL/GenBank/DDBJ databases">
        <title>Acidophilic actinobacteria isolated from forest soil.</title>
        <authorList>
            <person name="Golinska P."/>
        </authorList>
    </citation>
    <scope>NUCLEOTIDE SEQUENCE [LARGE SCALE GENOMIC DNA]</scope>
    <source>
        <strain evidence="7 8">NL8</strain>
    </source>
</reference>
<dbReference type="SUPFAM" id="SSF56059">
    <property type="entry name" value="Glutathione synthetase ATP-binding domain-like"/>
    <property type="match status" value="1"/>
</dbReference>
<protein>
    <recommendedName>
        <fullName evidence="6">ATP-grasp domain-containing protein</fullName>
    </recommendedName>
</protein>
<dbReference type="RefSeq" id="WP_212013607.1">
    <property type="nucleotide sequence ID" value="NZ_JAAFYZ010000107.1"/>
</dbReference>
<dbReference type="PANTHER" id="PTHR43585">
    <property type="entry name" value="FUMIPYRROLE BIOSYNTHESIS PROTEIN C"/>
    <property type="match status" value="1"/>
</dbReference>
<evidence type="ECO:0000256" key="1">
    <source>
        <dbReference type="ARBA" id="ARBA00022598"/>
    </source>
</evidence>
<dbReference type="EMBL" id="JAAFYZ010000107">
    <property type="protein sequence ID" value="MBS2550565.1"/>
    <property type="molecule type" value="Genomic_DNA"/>
</dbReference>